<accession>A0A7J7JYS5</accession>
<keyword evidence="3" id="KW-1185">Reference proteome</keyword>
<proteinExistence type="predicted"/>
<protein>
    <submittedName>
        <fullName evidence="2">Uncharacterized protein</fullName>
    </submittedName>
</protein>
<organism evidence="2 3">
    <name type="scientific">Bugula neritina</name>
    <name type="common">Brown bryozoan</name>
    <name type="synonym">Sertularia neritina</name>
    <dbReference type="NCBI Taxonomy" id="10212"/>
    <lineage>
        <taxon>Eukaryota</taxon>
        <taxon>Metazoa</taxon>
        <taxon>Spiralia</taxon>
        <taxon>Lophotrochozoa</taxon>
        <taxon>Bryozoa</taxon>
        <taxon>Gymnolaemata</taxon>
        <taxon>Cheilostomatida</taxon>
        <taxon>Flustrina</taxon>
        <taxon>Buguloidea</taxon>
        <taxon>Bugulidae</taxon>
        <taxon>Bugula</taxon>
    </lineage>
</organism>
<feature type="compositionally biased region" description="Polar residues" evidence="1">
    <location>
        <begin position="28"/>
        <end position="58"/>
    </location>
</feature>
<dbReference type="AlphaFoldDB" id="A0A7J7JYS5"/>
<feature type="region of interest" description="Disordered" evidence="1">
    <location>
        <begin position="1"/>
        <end position="64"/>
    </location>
</feature>
<feature type="region of interest" description="Disordered" evidence="1">
    <location>
        <begin position="398"/>
        <end position="427"/>
    </location>
</feature>
<evidence type="ECO:0000313" key="3">
    <source>
        <dbReference type="Proteomes" id="UP000593567"/>
    </source>
</evidence>
<feature type="compositionally biased region" description="Polar residues" evidence="1">
    <location>
        <begin position="103"/>
        <end position="120"/>
    </location>
</feature>
<comment type="caution">
    <text evidence="2">The sequence shown here is derived from an EMBL/GenBank/DDBJ whole genome shotgun (WGS) entry which is preliminary data.</text>
</comment>
<dbReference type="Proteomes" id="UP000593567">
    <property type="component" value="Unassembled WGS sequence"/>
</dbReference>
<feature type="region of interest" description="Disordered" evidence="1">
    <location>
        <begin position="158"/>
        <end position="179"/>
    </location>
</feature>
<evidence type="ECO:0000313" key="2">
    <source>
        <dbReference type="EMBL" id="KAF6031532.1"/>
    </source>
</evidence>
<dbReference type="EMBL" id="VXIV02001593">
    <property type="protein sequence ID" value="KAF6031532.1"/>
    <property type="molecule type" value="Genomic_DNA"/>
</dbReference>
<dbReference type="OrthoDB" id="6152503at2759"/>
<evidence type="ECO:0000256" key="1">
    <source>
        <dbReference type="SAM" id="MobiDB-lite"/>
    </source>
</evidence>
<sequence length="497" mass="55142">MDIDDDMECKSAASWNMATPDPGAKDSPGQSKTPSNLIQGPRVSSAQPERTKNRSSGMGSADSRIRVSVGLRTPLWSERMSDIDALSIQMDAYDDIVEGRVTPQPSVSESAADESTTRSGMSPIRLPNLLPDLDEDIGIPSRSDALSLWLMGSMPRAGSVADSEIPTRPSTRPGRKKRSIHVTIDDGSTISGVETEARPNSAVTELTYSPMLGHRNNRPHTAPAPFTSSFHDLQEAFDEALLQFQGDTDINRLFKSNIANYNENWQDKVIERHKLLTMQKQIRAKSAVHRREMLQQQQIDKRHSLLGHKHCDGIIDASYERSGQASSNSRLKINSASSKPVISVSLNDARAKSAKIKHDQDEITSPLMEKASVTNETQVQYRFRINASLCDKIHDTVKASTQTKQDPHSVSYDPRRPDSVKRPGTRSIPSRCTRFVLVKQKKSGSRPISPTPLEKQLLVKRFPSYANRVIPKYVQQTTTEKHNIKENTNVSILSQGG</sequence>
<reference evidence="2" key="1">
    <citation type="submission" date="2020-06" db="EMBL/GenBank/DDBJ databases">
        <title>Draft genome of Bugula neritina, a colonial animal packing powerful symbionts and potential medicines.</title>
        <authorList>
            <person name="Rayko M."/>
        </authorList>
    </citation>
    <scope>NUCLEOTIDE SEQUENCE [LARGE SCALE GENOMIC DNA]</scope>
    <source>
        <strain evidence="2">Kwan_BN1</strain>
    </source>
</reference>
<gene>
    <name evidence="2" type="ORF">EB796_010164</name>
</gene>
<feature type="region of interest" description="Disordered" evidence="1">
    <location>
        <begin position="100"/>
        <end position="127"/>
    </location>
</feature>
<name>A0A7J7JYS5_BUGNE</name>